<organism evidence="2">
    <name type="scientific">Rhipicephalus zambeziensis</name>
    <dbReference type="NCBI Taxonomy" id="60191"/>
    <lineage>
        <taxon>Eukaryota</taxon>
        <taxon>Metazoa</taxon>
        <taxon>Ecdysozoa</taxon>
        <taxon>Arthropoda</taxon>
        <taxon>Chelicerata</taxon>
        <taxon>Arachnida</taxon>
        <taxon>Acari</taxon>
        <taxon>Parasitiformes</taxon>
        <taxon>Ixodida</taxon>
        <taxon>Ixodoidea</taxon>
        <taxon>Ixodidae</taxon>
        <taxon>Rhipicephalinae</taxon>
        <taxon>Rhipicephalus</taxon>
        <taxon>Rhipicephalus</taxon>
    </lineage>
</organism>
<name>A0A224Y8E0_9ACAR</name>
<evidence type="ECO:0000313" key="2">
    <source>
        <dbReference type="EMBL" id="MAA13918.1"/>
    </source>
</evidence>
<sequence length="285" mass="31018">MSEAARDLLSHRFNEVSPKPMRGGTRCFLVSRLLSPSSRNRLTPVRATLTYTTRGRRCSRRRSSSSSSIAATSRAVCVCARAATRVRDSSTESGKRAALSASSRVQLVTEAPTDLEEQLYMNSPLLSPFTAGSWSNAGVPWQHDADSREHSAGATEPALLLLLTRAAETGPRSSWSHQSFATIMEQNNTLSVIMFMAMFGGSTFLLFLLCYCCQRKMRENAFAPLDNATIAHRPQASTNLAPQTTQIMPCGPPPNYDAVVKKDPADLEPPPYEVAVASLQASGYV</sequence>
<evidence type="ECO:0000256" key="1">
    <source>
        <dbReference type="SAM" id="Phobius"/>
    </source>
</evidence>
<dbReference type="EMBL" id="GFPF01002772">
    <property type="protein sequence ID" value="MAA13918.1"/>
    <property type="molecule type" value="Transcribed_RNA"/>
</dbReference>
<keyword evidence="1" id="KW-0472">Membrane</keyword>
<keyword evidence="1" id="KW-0812">Transmembrane</keyword>
<protein>
    <submittedName>
        <fullName evidence="2">Uncharacterized protein</fullName>
    </submittedName>
</protein>
<feature type="transmembrane region" description="Helical" evidence="1">
    <location>
        <begin position="192"/>
        <end position="212"/>
    </location>
</feature>
<dbReference type="AlphaFoldDB" id="A0A224Y8E0"/>
<keyword evidence="1" id="KW-1133">Transmembrane helix</keyword>
<proteinExistence type="predicted"/>
<accession>A0A224Y8E0</accession>
<reference evidence="2" key="1">
    <citation type="journal article" date="2017" name="Parasit. Vectors">
        <title>Sialotranscriptomics of Rhipicephalus zambeziensis reveals intricate expression profiles of secretory proteins and suggests tight temporal transcriptional regulation during blood-feeding.</title>
        <authorList>
            <person name="de Castro M.H."/>
            <person name="de Klerk D."/>
            <person name="Pienaar R."/>
            <person name="Rees D.J.G."/>
            <person name="Mans B.J."/>
        </authorList>
    </citation>
    <scope>NUCLEOTIDE SEQUENCE</scope>
    <source>
        <tissue evidence="2">Salivary glands</tissue>
    </source>
</reference>